<proteinExistence type="predicted"/>
<comment type="caution">
    <text evidence="1">The sequence shown here is derived from an EMBL/GenBank/DDBJ whole genome shotgun (WGS) entry which is preliminary data.</text>
</comment>
<dbReference type="Proteomes" id="UP000600449">
    <property type="component" value="Unassembled WGS sequence"/>
</dbReference>
<organism evidence="1 2">
    <name type="scientific">Salinarimonas ramus</name>
    <dbReference type="NCBI Taxonomy" id="690164"/>
    <lineage>
        <taxon>Bacteria</taxon>
        <taxon>Pseudomonadati</taxon>
        <taxon>Pseudomonadota</taxon>
        <taxon>Alphaproteobacteria</taxon>
        <taxon>Hyphomicrobiales</taxon>
        <taxon>Salinarimonadaceae</taxon>
        <taxon>Salinarimonas</taxon>
    </lineage>
</organism>
<evidence type="ECO:0000313" key="1">
    <source>
        <dbReference type="EMBL" id="GGK39662.1"/>
    </source>
</evidence>
<accession>A0A917QBY8</accession>
<name>A0A917QBY8_9HYPH</name>
<gene>
    <name evidence="1" type="ORF">GCM10011322_28500</name>
</gene>
<evidence type="ECO:0000313" key="2">
    <source>
        <dbReference type="Proteomes" id="UP000600449"/>
    </source>
</evidence>
<dbReference type="EMBL" id="BMMF01000008">
    <property type="protein sequence ID" value="GGK39662.1"/>
    <property type="molecule type" value="Genomic_DNA"/>
</dbReference>
<keyword evidence="2" id="KW-1185">Reference proteome</keyword>
<sequence>MSSNVSTPAAQDPAEALQDLMTARERLAEMRRSLDVAEAATRRLTLGTRTGTVAGCITSATPDFRKLRAHYDEMDAMIDAGVRMLESVGVRAARAGDLSDGPDRPADARR</sequence>
<protein>
    <submittedName>
        <fullName evidence="1">Uncharacterized protein</fullName>
    </submittedName>
</protein>
<reference evidence="1 2" key="1">
    <citation type="journal article" date="2014" name="Int. J. Syst. Evol. Microbiol.">
        <title>Complete genome sequence of Corynebacterium casei LMG S-19264T (=DSM 44701T), isolated from a smear-ripened cheese.</title>
        <authorList>
            <consortium name="US DOE Joint Genome Institute (JGI-PGF)"/>
            <person name="Walter F."/>
            <person name="Albersmeier A."/>
            <person name="Kalinowski J."/>
            <person name="Ruckert C."/>
        </authorList>
    </citation>
    <scope>NUCLEOTIDE SEQUENCE [LARGE SCALE GENOMIC DNA]</scope>
    <source>
        <strain evidence="1 2">CGMCC 1.9161</strain>
    </source>
</reference>
<dbReference type="RefSeq" id="WP_188913897.1">
    <property type="nucleotide sequence ID" value="NZ_BMMF01000008.1"/>
</dbReference>
<dbReference type="AlphaFoldDB" id="A0A917QBY8"/>